<evidence type="ECO:0000256" key="4">
    <source>
        <dbReference type="ARBA" id="ARBA00023015"/>
    </source>
</evidence>
<dbReference type="EMBL" id="JBHUHD010000001">
    <property type="protein sequence ID" value="MFD2142626.1"/>
    <property type="molecule type" value="Genomic_DNA"/>
</dbReference>
<evidence type="ECO:0000259" key="8">
    <source>
        <dbReference type="PROSITE" id="PS50110"/>
    </source>
</evidence>
<dbReference type="InterPro" id="IPR003593">
    <property type="entry name" value="AAA+_ATPase"/>
</dbReference>
<keyword evidence="5" id="KW-0804">Transcription</keyword>
<keyword evidence="10" id="KW-1185">Reference proteome</keyword>
<evidence type="ECO:0000256" key="6">
    <source>
        <dbReference type="PROSITE-ProRule" id="PRU00169"/>
    </source>
</evidence>
<evidence type="ECO:0000256" key="2">
    <source>
        <dbReference type="ARBA" id="ARBA00022840"/>
    </source>
</evidence>
<proteinExistence type="predicted"/>
<dbReference type="InterPro" id="IPR011006">
    <property type="entry name" value="CheY-like_superfamily"/>
</dbReference>
<feature type="domain" description="Response regulatory" evidence="8">
    <location>
        <begin position="25"/>
        <end position="139"/>
    </location>
</feature>
<dbReference type="Gene3D" id="3.40.50.2300">
    <property type="match status" value="1"/>
</dbReference>
<dbReference type="SUPFAM" id="SSF52540">
    <property type="entry name" value="P-loop containing nucleoside triphosphate hydrolases"/>
    <property type="match status" value="1"/>
</dbReference>
<dbReference type="Pfam" id="PF00158">
    <property type="entry name" value="Sigma54_activat"/>
    <property type="match status" value="1"/>
</dbReference>
<dbReference type="PANTHER" id="PTHR32071">
    <property type="entry name" value="TRANSCRIPTIONAL REGULATORY PROTEIN"/>
    <property type="match status" value="1"/>
</dbReference>
<name>A0ABW4Z2K7_9HYPH</name>
<sequence>MEPAERPREPASTNPEFGSALRQASILVVDDEPGIRNFLMRTLGPRSRLVEEAGNADEASRKMDRQHYDVVIVDNVMPGKTGIQWLAEQRALGFYSDAILITAYADLETAIEALRVGASDFVLKPFRSNQILNAVARCLDRQHLRRENFVLRQELRANGDGTARRKLIGQSAAISAVREAIARVAPLPSSVLLTGESGTGKEVAARVLHDMSERADKSFVPVNCAAMPPEMIESELFGHLKGSFTGAAAARDGLFVHAGGGTLFLDEIGELPAAMQGKLLRVLEERRVRPIGAEREIPVDVRLVFATNRDLELDVRAGRFRADLYYRINVMQIRLPPLRERREDIEELALQFVKTLSRQLGVPAILFDAAAREALRSYRWPGNIRELRNVIERSLILGRFANDLPQAEAASGEEERLEGVERRHILAMLEQTGFDRAETARRLGVSRKTIDRKCAQWNVGTG</sequence>
<dbReference type="PANTHER" id="PTHR32071:SF91">
    <property type="entry name" value="TUNGSTATE-RESPONSIVE TWO COMPONENT SIGMA54-DEPENDENT SIGNAL TRANSDUCTION SYSTEM RESPONSE REGULATOR FIS FAMILY"/>
    <property type="match status" value="1"/>
</dbReference>
<dbReference type="InterPro" id="IPR027417">
    <property type="entry name" value="P-loop_NTPase"/>
</dbReference>
<keyword evidence="1" id="KW-0547">Nucleotide-binding</keyword>
<evidence type="ECO:0000313" key="10">
    <source>
        <dbReference type="Proteomes" id="UP001597299"/>
    </source>
</evidence>
<dbReference type="PROSITE" id="PS00688">
    <property type="entry name" value="SIGMA54_INTERACT_3"/>
    <property type="match status" value="1"/>
</dbReference>
<dbReference type="InterPro" id="IPR058031">
    <property type="entry name" value="AAA_lid_NorR"/>
</dbReference>
<dbReference type="InterPro" id="IPR025944">
    <property type="entry name" value="Sigma_54_int_dom_CS"/>
</dbReference>
<protein>
    <submittedName>
        <fullName evidence="9">Sigma-54-dependent transcriptional regulator</fullName>
    </submittedName>
</protein>
<dbReference type="Gene3D" id="1.10.8.60">
    <property type="match status" value="1"/>
</dbReference>
<feature type="domain" description="Sigma-54 factor interaction" evidence="7">
    <location>
        <begin position="167"/>
        <end position="396"/>
    </location>
</feature>
<dbReference type="Proteomes" id="UP001597299">
    <property type="component" value="Unassembled WGS sequence"/>
</dbReference>
<keyword evidence="2" id="KW-0067">ATP-binding</keyword>
<dbReference type="InterPro" id="IPR001789">
    <property type="entry name" value="Sig_transdc_resp-reg_receiver"/>
</dbReference>
<dbReference type="Pfam" id="PF25601">
    <property type="entry name" value="AAA_lid_14"/>
    <property type="match status" value="1"/>
</dbReference>
<dbReference type="SUPFAM" id="SSF52172">
    <property type="entry name" value="CheY-like"/>
    <property type="match status" value="1"/>
</dbReference>
<dbReference type="Pfam" id="PF02954">
    <property type="entry name" value="HTH_8"/>
    <property type="match status" value="1"/>
</dbReference>
<evidence type="ECO:0000256" key="1">
    <source>
        <dbReference type="ARBA" id="ARBA00022741"/>
    </source>
</evidence>
<evidence type="ECO:0000259" key="7">
    <source>
        <dbReference type="PROSITE" id="PS50045"/>
    </source>
</evidence>
<dbReference type="PROSITE" id="PS50110">
    <property type="entry name" value="RESPONSE_REGULATORY"/>
    <property type="match status" value="1"/>
</dbReference>
<dbReference type="Pfam" id="PF00072">
    <property type="entry name" value="Response_reg"/>
    <property type="match status" value="1"/>
</dbReference>
<dbReference type="InterPro" id="IPR002078">
    <property type="entry name" value="Sigma_54_int"/>
</dbReference>
<dbReference type="SUPFAM" id="SSF46689">
    <property type="entry name" value="Homeodomain-like"/>
    <property type="match status" value="1"/>
</dbReference>
<comment type="caution">
    <text evidence="9">The sequence shown here is derived from an EMBL/GenBank/DDBJ whole genome shotgun (WGS) entry which is preliminary data.</text>
</comment>
<organism evidence="9 10">
    <name type="scientific">Ancylobacter oerskovii</name>
    <dbReference type="NCBI Taxonomy" id="459519"/>
    <lineage>
        <taxon>Bacteria</taxon>
        <taxon>Pseudomonadati</taxon>
        <taxon>Pseudomonadota</taxon>
        <taxon>Alphaproteobacteria</taxon>
        <taxon>Hyphomicrobiales</taxon>
        <taxon>Xanthobacteraceae</taxon>
        <taxon>Ancylobacter</taxon>
    </lineage>
</organism>
<reference evidence="10" key="1">
    <citation type="journal article" date="2019" name="Int. J. Syst. Evol. Microbiol.">
        <title>The Global Catalogue of Microorganisms (GCM) 10K type strain sequencing project: providing services to taxonomists for standard genome sequencing and annotation.</title>
        <authorList>
            <consortium name="The Broad Institute Genomics Platform"/>
            <consortium name="The Broad Institute Genome Sequencing Center for Infectious Disease"/>
            <person name="Wu L."/>
            <person name="Ma J."/>
        </authorList>
    </citation>
    <scope>NUCLEOTIDE SEQUENCE [LARGE SCALE GENOMIC DNA]</scope>
    <source>
        <strain evidence="10">CCM 7435</strain>
    </source>
</reference>
<keyword evidence="6" id="KW-0597">Phosphoprotein</keyword>
<dbReference type="RefSeq" id="WP_343207745.1">
    <property type="nucleotide sequence ID" value="NZ_JAHBGB010000037.1"/>
</dbReference>
<keyword evidence="3" id="KW-0902">Two-component regulatory system</keyword>
<dbReference type="CDD" id="cd00009">
    <property type="entry name" value="AAA"/>
    <property type="match status" value="1"/>
</dbReference>
<keyword evidence="4" id="KW-0805">Transcription regulation</keyword>
<accession>A0ABW4Z2K7</accession>
<dbReference type="Gene3D" id="1.10.10.60">
    <property type="entry name" value="Homeodomain-like"/>
    <property type="match status" value="1"/>
</dbReference>
<dbReference type="InterPro" id="IPR002197">
    <property type="entry name" value="HTH_Fis"/>
</dbReference>
<evidence type="ECO:0000256" key="5">
    <source>
        <dbReference type="ARBA" id="ARBA00023163"/>
    </source>
</evidence>
<evidence type="ECO:0000313" key="9">
    <source>
        <dbReference type="EMBL" id="MFD2142626.1"/>
    </source>
</evidence>
<feature type="modified residue" description="4-aspartylphosphate" evidence="6">
    <location>
        <position position="74"/>
    </location>
</feature>
<dbReference type="PROSITE" id="PS50045">
    <property type="entry name" value="SIGMA54_INTERACT_4"/>
    <property type="match status" value="1"/>
</dbReference>
<dbReference type="SMART" id="SM00448">
    <property type="entry name" value="REC"/>
    <property type="match status" value="1"/>
</dbReference>
<gene>
    <name evidence="9" type="ORF">ACFSNC_19640</name>
</gene>
<dbReference type="Gene3D" id="3.40.50.300">
    <property type="entry name" value="P-loop containing nucleotide triphosphate hydrolases"/>
    <property type="match status" value="1"/>
</dbReference>
<dbReference type="SMART" id="SM00382">
    <property type="entry name" value="AAA"/>
    <property type="match status" value="1"/>
</dbReference>
<dbReference type="InterPro" id="IPR009057">
    <property type="entry name" value="Homeodomain-like_sf"/>
</dbReference>
<evidence type="ECO:0000256" key="3">
    <source>
        <dbReference type="ARBA" id="ARBA00023012"/>
    </source>
</evidence>